<accession>A0A8U0SS08</accession>
<protein>
    <submittedName>
        <fullName evidence="3">Cyclin-I2</fullName>
    </submittedName>
</protein>
<feature type="compositionally biased region" description="Basic and acidic residues" evidence="1">
    <location>
        <begin position="277"/>
        <end position="288"/>
    </location>
</feature>
<sequence>MNTAATYCEVKTQDPRPGALLRGGRGHALPGPGCGTLVVGRGLWPGKKLTVGGGGGECGDRGSFAHLSALWAPRPGSQGQSPAGWEGKLRARTGRDRESLPRPAPLPRGPGRKSRAPGYKSRLWRVSHLGLGARHGFRRAVPRACPERTPSRSSRPERRSESVVPAAPLGPAPWAVPWDRGGSVVAHLQLALARKARLWRSGQQQVALPAAGASREHIRPFPSAHTGRSRVPPAPAPGVPGPAPGAGGTRGTRLESRAPVAGPLSSRGRAILIPEPLDDREALRPTAT</sequence>
<dbReference type="CTD" id="645121"/>
<gene>
    <name evidence="3" type="primary">CCNI2</name>
</gene>
<feature type="compositionally biased region" description="Basic and acidic residues" evidence="1">
    <location>
        <begin position="145"/>
        <end position="161"/>
    </location>
</feature>
<reference evidence="3" key="1">
    <citation type="submission" date="2025-08" db="UniProtKB">
        <authorList>
            <consortium name="RefSeq"/>
        </authorList>
    </citation>
    <scope>IDENTIFICATION</scope>
    <source>
        <tissue evidence="3">Brain</tissue>
    </source>
</reference>
<dbReference type="KEGG" id="mpuf:101683997"/>
<feature type="region of interest" description="Disordered" evidence="1">
    <location>
        <begin position="140"/>
        <end position="170"/>
    </location>
</feature>
<dbReference type="Proteomes" id="UP000000715">
    <property type="component" value="Unplaced"/>
</dbReference>
<feature type="compositionally biased region" description="Basic and acidic residues" evidence="1">
    <location>
        <begin position="87"/>
        <end position="100"/>
    </location>
</feature>
<proteinExistence type="predicted"/>
<evidence type="ECO:0000256" key="1">
    <source>
        <dbReference type="SAM" id="MobiDB-lite"/>
    </source>
</evidence>
<evidence type="ECO:0000313" key="2">
    <source>
        <dbReference type="Proteomes" id="UP000000715"/>
    </source>
</evidence>
<name>A0A8U0SS08_MUSPF</name>
<keyword evidence="2" id="KW-1185">Reference proteome</keyword>
<dbReference type="AlphaFoldDB" id="A0A8U0SS08"/>
<dbReference type="GeneID" id="101683997"/>
<feature type="region of interest" description="Disordered" evidence="1">
    <location>
        <begin position="71"/>
        <end position="119"/>
    </location>
</feature>
<dbReference type="RefSeq" id="XP_004745126.1">
    <property type="nucleotide sequence ID" value="XM_004745069.3"/>
</dbReference>
<dbReference type="OrthoDB" id="769138at2759"/>
<feature type="compositionally biased region" description="Pro residues" evidence="1">
    <location>
        <begin position="232"/>
        <end position="243"/>
    </location>
</feature>
<organism evidence="2 3">
    <name type="scientific">Mustela putorius furo</name>
    <name type="common">European domestic ferret</name>
    <name type="synonym">Mustela furo</name>
    <dbReference type="NCBI Taxonomy" id="9669"/>
    <lineage>
        <taxon>Eukaryota</taxon>
        <taxon>Metazoa</taxon>
        <taxon>Chordata</taxon>
        <taxon>Craniata</taxon>
        <taxon>Vertebrata</taxon>
        <taxon>Euteleostomi</taxon>
        <taxon>Mammalia</taxon>
        <taxon>Eutheria</taxon>
        <taxon>Laurasiatheria</taxon>
        <taxon>Carnivora</taxon>
        <taxon>Caniformia</taxon>
        <taxon>Musteloidea</taxon>
        <taxon>Mustelidae</taxon>
        <taxon>Mustelinae</taxon>
        <taxon>Mustela</taxon>
    </lineage>
</organism>
<feature type="region of interest" description="Disordered" evidence="1">
    <location>
        <begin position="224"/>
        <end position="288"/>
    </location>
</feature>
<evidence type="ECO:0000313" key="3">
    <source>
        <dbReference type="RefSeq" id="XP_004745126.1"/>
    </source>
</evidence>